<feature type="non-terminal residue" evidence="2">
    <location>
        <position position="38"/>
    </location>
</feature>
<protein>
    <recommendedName>
        <fullName evidence="1">NAD-dependent epimerase/dehydratase domain-containing protein</fullName>
    </recommendedName>
</protein>
<proteinExistence type="predicted"/>
<evidence type="ECO:0000259" key="1">
    <source>
        <dbReference type="Pfam" id="PF01370"/>
    </source>
</evidence>
<dbReference type="Gene3D" id="3.40.50.720">
    <property type="entry name" value="NAD(P)-binding Rossmann-like Domain"/>
    <property type="match status" value="1"/>
</dbReference>
<sequence>MPKTCLVTGAAGFIGSHLVDRLLLDGHTVIGIDNLSSG</sequence>
<dbReference type="SUPFAM" id="SSF51735">
    <property type="entry name" value="NAD(P)-binding Rossmann-fold domains"/>
    <property type="match status" value="1"/>
</dbReference>
<evidence type="ECO:0000313" key="2">
    <source>
        <dbReference type="EMBL" id="SVE46401.1"/>
    </source>
</evidence>
<dbReference type="InterPro" id="IPR036291">
    <property type="entry name" value="NAD(P)-bd_dom_sf"/>
</dbReference>
<reference evidence="2" key="1">
    <citation type="submission" date="2018-05" db="EMBL/GenBank/DDBJ databases">
        <authorList>
            <person name="Lanie J.A."/>
            <person name="Ng W.-L."/>
            <person name="Kazmierczak K.M."/>
            <person name="Andrzejewski T.M."/>
            <person name="Davidsen T.M."/>
            <person name="Wayne K.J."/>
            <person name="Tettelin H."/>
            <person name="Glass J.I."/>
            <person name="Rusch D."/>
            <person name="Podicherti R."/>
            <person name="Tsui H.-C.T."/>
            <person name="Winkler M.E."/>
        </authorList>
    </citation>
    <scope>NUCLEOTIDE SEQUENCE</scope>
</reference>
<organism evidence="2">
    <name type="scientific">marine metagenome</name>
    <dbReference type="NCBI Taxonomy" id="408172"/>
    <lineage>
        <taxon>unclassified sequences</taxon>
        <taxon>metagenomes</taxon>
        <taxon>ecological metagenomes</taxon>
    </lineage>
</organism>
<feature type="domain" description="NAD-dependent epimerase/dehydratase" evidence="1">
    <location>
        <begin position="6"/>
        <end position="37"/>
    </location>
</feature>
<dbReference type="InterPro" id="IPR001509">
    <property type="entry name" value="Epimerase_deHydtase"/>
</dbReference>
<name>A0A383DPH2_9ZZZZ</name>
<dbReference type="Pfam" id="PF01370">
    <property type="entry name" value="Epimerase"/>
    <property type="match status" value="1"/>
</dbReference>
<dbReference type="AlphaFoldDB" id="A0A383DPH2"/>
<gene>
    <name evidence="2" type="ORF">METZ01_LOCUS499255</name>
</gene>
<dbReference type="EMBL" id="UINC01219089">
    <property type="protein sequence ID" value="SVE46401.1"/>
    <property type="molecule type" value="Genomic_DNA"/>
</dbReference>
<accession>A0A383DPH2</accession>